<keyword evidence="1" id="KW-1133">Transmembrane helix</keyword>
<dbReference type="Pfam" id="PF01963">
    <property type="entry name" value="TraB_PrgY_gumN"/>
    <property type="match status" value="1"/>
</dbReference>
<dbReference type="CDD" id="cd14726">
    <property type="entry name" value="TraB_PrgY-like"/>
    <property type="match status" value="1"/>
</dbReference>
<dbReference type="EMBL" id="CASHTH010001905">
    <property type="protein sequence ID" value="CAI8021556.1"/>
    <property type="molecule type" value="Genomic_DNA"/>
</dbReference>
<dbReference type="AlphaFoldDB" id="A0AA35S3K4"/>
<dbReference type="PANTHER" id="PTHR21530:SF7">
    <property type="entry name" value="TRAB DOMAIN-CONTAINING PROTEIN"/>
    <property type="match status" value="1"/>
</dbReference>
<evidence type="ECO:0000313" key="3">
    <source>
        <dbReference type="Proteomes" id="UP001174909"/>
    </source>
</evidence>
<keyword evidence="3" id="KW-1185">Reference proteome</keyword>
<evidence type="ECO:0000313" key="2">
    <source>
        <dbReference type="EMBL" id="CAI8021556.1"/>
    </source>
</evidence>
<proteinExistence type="predicted"/>
<comment type="caution">
    <text evidence="2">The sequence shown here is derived from an EMBL/GenBank/DDBJ whole genome shotgun (WGS) entry which is preliminary data.</text>
</comment>
<organism evidence="2 3">
    <name type="scientific">Geodia barretti</name>
    <name type="common">Barrett's horny sponge</name>
    <dbReference type="NCBI Taxonomy" id="519541"/>
    <lineage>
        <taxon>Eukaryota</taxon>
        <taxon>Metazoa</taxon>
        <taxon>Porifera</taxon>
        <taxon>Demospongiae</taxon>
        <taxon>Heteroscleromorpha</taxon>
        <taxon>Tetractinellida</taxon>
        <taxon>Astrophorina</taxon>
        <taxon>Geodiidae</taxon>
        <taxon>Geodia</taxon>
    </lineage>
</organism>
<reference evidence="2" key="1">
    <citation type="submission" date="2023-03" db="EMBL/GenBank/DDBJ databases">
        <authorList>
            <person name="Steffen K."/>
            <person name="Cardenas P."/>
        </authorList>
    </citation>
    <scope>NUCLEOTIDE SEQUENCE</scope>
</reference>
<evidence type="ECO:0000256" key="1">
    <source>
        <dbReference type="SAM" id="Phobius"/>
    </source>
</evidence>
<accession>A0AA35S3K4</accession>
<dbReference type="PANTHER" id="PTHR21530">
    <property type="entry name" value="PHEROMONE SHUTDOWN PROTEIN"/>
    <property type="match status" value="1"/>
</dbReference>
<feature type="transmembrane region" description="Helical" evidence="1">
    <location>
        <begin position="269"/>
        <end position="294"/>
    </location>
</feature>
<gene>
    <name evidence="2" type="ORF">GBAR_LOCUS12767</name>
</gene>
<dbReference type="InterPro" id="IPR046345">
    <property type="entry name" value="TraB_PrgY-like"/>
</dbReference>
<name>A0AA35S3K4_GEOBA</name>
<dbReference type="InterPro" id="IPR002816">
    <property type="entry name" value="TraB/PrgY/GumN_fam"/>
</dbReference>
<keyword evidence="1" id="KW-0472">Membrane</keyword>
<dbReference type="Proteomes" id="UP001174909">
    <property type="component" value="Unassembled WGS sequence"/>
</dbReference>
<sequence>MSLPHTVTTLTCPNGSVVHVVGTVHFSKESVQDVRNTIASTRPQVVVLELCKDRQLILHYSEEDILRQGQSMSFSTVRNFVQRDGVVAGLTQSLFLQMSAKITAQLGVAPGGEFRAGFEEATKVNAGVVLGDRSVGITFKRAMAAMSLWKRIHLGLTLLRTLGSGLEISPEEVEAMREKDMVSMLVGELAAEMPAVAEVFVQERDKILACSLMRAANCAQEPWGPPAVVVGVVGIGHIPGIQAHWLDLQCLAQLRELLQVPVPSRTSRVVWTAVKIGTGMGLVGLTAFGVYSIIRHFTK</sequence>
<keyword evidence="1" id="KW-0812">Transmembrane</keyword>
<protein>
    <submittedName>
        <fullName evidence="2">TraB domain-containing protein</fullName>
    </submittedName>
</protein>